<dbReference type="InterPro" id="IPR017941">
    <property type="entry name" value="Rieske_2Fe-2S"/>
</dbReference>
<accession>A0A221W1F1</accession>
<dbReference type="PROSITE" id="PS51300">
    <property type="entry name" value="NIRD"/>
    <property type="match status" value="1"/>
</dbReference>
<gene>
    <name evidence="7" type="primary">nirD</name>
    <name evidence="7" type="ORF">AHOG_08785</name>
</gene>
<reference evidence="7 8" key="1">
    <citation type="submission" date="2017-07" db="EMBL/GenBank/DDBJ databases">
        <title>Complete genome sequence of Actinoalloteichus hoggarensis DSM 45943, type strain of Actinoalloteichus hoggarensis.</title>
        <authorList>
            <person name="Ruckert C."/>
            <person name="Nouioui I."/>
            <person name="Willmese J."/>
            <person name="van Wezel G."/>
            <person name="Klenk H.-P."/>
            <person name="Kalinowski J."/>
            <person name="Zotchev S.B."/>
        </authorList>
    </citation>
    <scope>NUCLEOTIDE SEQUENCE [LARGE SCALE GENOMIC DNA]</scope>
    <source>
        <strain evidence="7 8">DSM 45943</strain>
    </source>
</reference>
<dbReference type="InterPro" id="IPR036922">
    <property type="entry name" value="Rieske_2Fe-2S_sf"/>
</dbReference>
<organism evidence="7 8">
    <name type="scientific">Actinoalloteichus hoggarensis</name>
    <dbReference type="NCBI Taxonomy" id="1470176"/>
    <lineage>
        <taxon>Bacteria</taxon>
        <taxon>Bacillati</taxon>
        <taxon>Actinomycetota</taxon>
        <taxon>Actinomycetes</taxon>
        <taxon>Pseudonocardiales</taxon>
        <taxon>Pseudonocardiaceae</taxon>
        <taxon>Actinoalloteichus</taxon>
    </lineage>
</organism>
<dbReference type="KEGG" id="ahg:AHOG_08785"/>
<sequence length="114" mass="12336">MTAVLEPTWVNVCALRMLPPEHGVAVLLPSGEQIAVFRTQDDELFALDNLDPVSGAAVLSRGIVGDRAGRPVVSSPMHKQAFDLRTGRCLDDPTIFVRAHPVRLVAETVQVGRP</sequence>
<keyword evidence="2" id="KW-0479">Metal-binding</keyword>
<evidence type="ECO:0000256" key="4">
    <source>
        <dbReference type="ARBA" id="ARBA00023004"/>
    </source>
</evidence>
<evidence type="ECO:0000256" key="5">
    <source>
        <dbReference type="ARBA" id="ARBA00023014"/>
    </source>
</evidence>
<dbReference type="PANTHER" id="PTHR40562">
    <property type="match status" value="1"/>
</dbReference>
<dbReference type="EC" id="1.7.1.15" evidence="7"/>
<evidence type="ECO:0000313" key="7">
    <source>
        <dbReference type="EMBL" id="ASO19401.1"/>
    </source>
</evidence>
<dbReference type="OrthoDB" id="3213360at2"/>
<dbReference type="PROSITE" id="PS51296">
    <property type="entry name" value="RIESKE"/>
    <property type="match status" value="1"/>
</dbReference>
<keyword evidence="3 7" id="KW-0560">Oxidoreductase</keyword>
<dbReference type="GO" id="GO:0051537">
    <property type="term" value="F:2 iron, 2 sulfur cluster binding"/>
    <property type="evidence" value="ECO:0007669"/>
    <property type="project" value="UniProtKB-KW"/>
</dbReference>
<name>A0A221W1F1_9PSEU</name>
<dbReference type="GO" id="GO:0004497">
    <property type="term" value="F:monooxygenase activity"/>
    <property type="evidence" value="ECO:0007669"/>
    <property type="project" value="UniProtKB-ARBA"/>
</dbReference>
<dbReference type="GO" id="GO:0042128">
    <property type="term" value="P:nitrate assimilation"/>
    <property type="evidence" value="ECO:0007669"/>
    <property type="project" value="UniProtKB-KW"/>
</dbReference>
<dbReference type="GO" id="GO:0016705">
    <property type="term" value="F:oxidoreductase activity, acting on paired donors, with incorporation or reduction of molecular oxygen"/>
    <property type="evidence" value="ECO:0007669"/>
    <property type="project" value="UniProtKB-ARBA"/>
</dbReference>
<dbReference type="InterPro" id="IPR012748">
    <property type="entry name" value="Rieske-like_NirD"/>
</dbReference>
<proteinExistence type="predicted"/>
<dbReference type="NCBIfam" id="TIGR02378">
    <property type="entry name" value="nirD_assim_sml"/>
    <property type="match status" value="1"/>
</dbReference>
<evidence type="ECO:0000256" key="1">
    <source>
        <dbReference type="ARBA" id="ARBA00022714"/>
    </source>
</evidence>
<protein>
    <submittedName>
        <fullName evidence="7">Nitrite reductase (NADH) small subunit</fullName>
        <ecNumber evidence="7">1.7.1.15</ecNumber>
    </submittedName>
</protein>
<dbReference type="PANTHER" id="PTHR40562:SF1">
    <property type="entry name" value="NITRITE REDUCTASE (NADH) SMALL SUBUNIT"/>
    <property type="match status" value="1"/>
</dbReference>
<keyword evidence="4" id="KW-0408">Iron</keyword>
<dbReference type="Proteomes" id="UP000204221">
    <property type="component" value="Chromosome"/>
</dbReference>
<evidence type="ECO:0000256" key="2">
    <source>
        <dbReference type="ARBA" id="ARBA00022723"/>
    </source>
</evidence>
<evidence type="ECO:0000256" key="3">
    <source>
        <dbReference type="ARBA" id="ARBA00023002"/>
    </source>
</evidence>
<dbReference type="GO" id="GO:0106316">
    <property type="term" value="F:nitrite reductase (NADH) activity"/>
    <property type="evidence" value="ECO:0007669"/>
    <property type="project" value="UniProtKB-EC"/>
</dbReference>
<evidence type="ECO:0000256" key="6">
    <source>
        <dbReference type="ARBA" id="ARBA00023063"/>
    </source>
</evidence>
<dbReference type="Gene3D" id="2.102.10.10">
    <property type="entry name" value="Rieske [2Fe-2S] iron-sulphur domain"/>
    <property type="match status" value="1"/>
</dbReference>
<dbReference type="CDD" id="cd03529">
    <property type="entry name" value="Rieske_NirD"/>
    <property type="match status" value="1"/>
</dbReference>
<keyword evidence="1" id="KW-0001">2Fe-2S</keyword>
<keyword evidence="8" id="KW-1185">Reference proteome</keyword>
<evidence type="ECO:0000313" key="8">
    <source>
        <dbReference type="Proteomes" id="UP000204221"/>
    </source>
</evidence>
<dbReference type="GO" id="GO:0046872">
    <property type="term" value="F:metal ion binding"/>
    <property type="evidence" value="ECO:0007669"/>
    <property type="project" value="UniProtKB-KW"/>
</dbReference>
<dbReference type="InterPro" id="IPR017881">
    <property type="entry name" value="NirD"/>
</dbReference>
<dbReference type="AlphaFoldDB" id="A0A221W1F1"/>
<keyword evidence="5" id="KW-0411">Iron-sulfur</keyword>
<dbReference type="RefSeq" id="WP_093940906.1">
    <property type="nucleotide sequence ID" value="NZ_CP022521.1"/>
</dbReference>
<keyword evidence="6" id="KW-0534">Nitrate assimilation</keyword>
<dbReference type="Pfam" id="PF13806">
    <property type="entry name" value="Rieske_2"/>
    <property type="match status" value="1"/>
</dbReference>
<dbReference type="EMBL" id="CP022521">
    <property type="protein sequence ID" value="ASO19401.1"/>
    <property type="molecule type" value="Genomic_DNA"/>
</dbReference>
<dbReference type="SUPFAM" id="SSF50022">
    <property type="entry name" value="ISP domain"/>
    <property type="match status" value="1"/>
</dbReference>